<dbReference type="Pfam" id="PF17853">
    <property type="entry name" value="GGDEF_2"/>
    <property type="match status" value="1"/>
</dbReference>
<dbReference type="PANTHER" id="PTHR33744:SF1">
    <property type="entry name" value="DNA-BINDING TRANSCRIPTIONAL ACTIVATOR ADER"/>
    <property type="match status" value="1"/>
</dbReference>
<dbReference type="SUPFAM" id="SSF55781">
    <property type="entry name" value="GAF domain-like"/>
    <property type="match status" value="1"/>
</dbReference>
<gene>
    <name evidence="5" type="ORF">FHU37_004330</name>
</gene>
<evidence type="ECO:0000256" key="2">
    <source>
        <dbReference type="SAM" id="Coils"/>
    </source>
</evidence>
<dbReference type="AlphaFoldDB" id="A0A852ZZW9"/>
<feature type="region of interest" description="Disordered" evidence="3">
    <location>
        <begin position="1"/>
        <end position="53"/>
    </location>
</feature>
<dbReference type="InterPro" id="IPR041522">
    <property type="entry name" value="CdaR_GGDEF"/>
</dbReference>
<dbReference type="InterPro" id="IPR029016">
    <property type="entry name" value="GAF-like_dom_sf"/>
</dbReference>
<dbReference type="Proteomes" id="UP000567795">
    <property type="component" value="Unassembled WGS sequence"/>
</dbReference>
<protein>
    <submittedName>
        <fullName evidence="5">GAF domain-containing protein</fullName>
    </submittedName>
</protein>
<dbReference type="Gene3D" id="1.10.10.2840">
    <property type="entry name" value="PucR C-terminal helix-turn-helix domain"/>
    <property type="match status" value="1"/>
</dbReference>
<reference evidence="5 6" key="1">
    <citation type="submission" date="2020-07" db="EMBL/GenBank/DDBJ databases">
        <title>Sequencing the genomes of 1000 actinobacteria strains.</title>
        <authorList>
            <person name="Klenk H.-P."/>
        </authorList>
    </citation>
    <scope>NUCLEOTIDE SEQUENCE [LARGE SCALE GENOMIC DNA]</scope>
    <source>
        <strain evidence="5 6">DSM 42178</strain>
    </source>
</reference>
<dbReference type="Pfam" id="PF13185">
    <property type="entry name" value="GAF_2"/>
    <property type="match status" value="1"/>
</dbReference>
<comment type="similarity">
    <text evidence="1">Belongs to the CdaR family.</text>
</comment>
<name>A0A852ZZW9_9ACTN</name>
<dbReference type="InterPro" id="IPR051448">
    <property type="entry name" value="CdaR-like_regulators"/>
</dbReference>
<keyword evidence="6" id="KW-1185">Reference proteome</keyword>
<keyword evidence="2" id="KW-0175">Coiled coil</keyword>
<dbReference type="Pfam" id="PF13556">
    <property type="entry name" value="HTH_30"/>
    <property type="match status" value="1"/>
</dbReference>
<comment type="caution">
    <text evidence="5">The sequence shown here is derived from an EMBL/GenBank/DDBJ whole genome shotgun (WGS) entry which is preliminary data.</text>
</comment>
<accession>A0A852ZZW9</accession>
<dbReference type="SMART" id="SM00065">
    <property type="entry name" value="GAF"/>
    <property type="match status" value="1"/>
</dbReference>
<dbReference type="PANTHER" id="PTHR33744">
    <property type="entry name" value="CARBOHYDRATE DIACID REGULATOR"/>
    <property type="match status" value="1"/>
</dbReference>
<feature type="domain" description="GAF" evidence="4">
    <location>
        <begin position="136"/>
        <end position="287"/>
    </location>
</feature>
<dbReference type="EMBL" id="JACBZD010000001">
    <property type="protein sequence ID" value="NYI07387.1"/>
    <property type="molecule type" value="Genomic_DNA"/>
</dbReference>
<feature type="compositionally biased region" description="Basic and acidic residues" evidence="3">
    <location>
        <begin position="1"/>
        <end position="11"/>
    </location>
</feature>
<dbReference type="RefSeq" id="WP_179815807.1">
    <property type="nucleotide sequence ID" value="NZ_JACBZD010000001.1"/>
</dbReference>
<organism evidence="5 6">
    <name type="scientific">Allostreptomyces psammosilenae</name>
    <dbReference type="NCBI Taxonomy" id="1892865"/>
    <lineage>
        <taxon>Bacteria</taxon>
        <taxon>Bacillati</taxon>
        <taxon>Actinomycetota</taxon>
        <taxon>Actinomycetes</taxon>
        <taxon>Kitasatosporales</taxon>
        <taxon>Streptomycetaceae</taxon>
        <taxon>Allostreptomyces</taxon>
    </lineage>
</organism>
<sequence>MRRPSHGEHPAATHVPPPSPSAQQPPRTLQPPQRHPSEGPGPAAGREPEPDAAAGVVTEGLARLIELLAHGAPAEEFGEPAAEARLAGAAPAAVARLERAARTALRVRDTLAQHRRREAQLAALYDTAGDLAAPRDLDSVLRAIVHRARMLLSTDTAYLTLGDDEAGDTYMRVTDGSISPRFQRLRLGLGEGLGGLVAQTVQPYASTDYRTDTRFRHTPEIDAGVGDEGLVGILGVPLRLGPRVIGVLFAADRAPRRFAADEVALLCSLAAHAAVAIDAARRLEDTRRALAELNAANETIRAHNDAMRRAEEAHDRLTDLVLRGAGVSDVAAAVGEVLGGGICLFDADGTELARHGTAPLPHPTEAVRRARAGGRAIPEDGNWVCAVAAGAEPLGTLVLTGRGELPDADRRLFERAGVVAALLLLLRRSAAEAEDRVRGELVVDLLSRPDGDAAALVARGRRLGLELLRPHAVLVARQAAGSRSRLAPAAARFAASRGGVSGEHAGCLVLLLPDADPSSSARRAAAWLGESARCPVTVGAAGPAVGPAAIARAHAEAVRCLSALAALGREGEGAAGEDLGFLGVLLGDREGPEAFVRSTLGPLLEYDERRGTDLLRTVEAYFARGGAVARAADDLHVHPNTVAQRLERVAQLLGRGWREPSTALEVQLALRLWRLTQAPGG</sequence>
<evidence type="ECO:0000256" key="3">
    <source>
        <dbReference type="SAM" id="MobiDB-lite"/>
    </source>
</evidence>
<dbReference type="InterPro" id="IPR003018">
    <property type="entry name" value="GAF"/>
</dbReference>
<feature type="coiled-coil region" evidence="2">
    <location>
        <begin position="276"/>
        <end position="320"/>
    </location>
</feature>
<evidence type="ECO:0000313" key="5">
    <source>
        <dbReference type="EMBL" id="NYI07387.1"/>
    </source>
</evidence>
<proteinExistence type="inferred from homology"/>
<evidence type="ECO:0000256" key="1">
    <source>
        <dbReference type="ARBA" id="ARBA00006754"/>
    </source>
</evidence>
<feature type="compositionally biased region" description="Low complexity" evidence="3">
    <location>
        <begin position="21"/>
        <end position="53"/>
    </location>
</feature>
<dbReference type="InterPro" id="IPR025736">
    <property type="entry name" value="PucR_C-HTH_dom"/>
</dbReference>
<dbReference type="InterPro" id="IPR042070">
    <property type="entry name" value="PucR_C-HTH_sf"/>
</dbReference>
<evidence type="ECO:0000313" key="6">
    <source>
        <dbReference type="Proteomes" id="UP000567795"/>
    </source>
</evidence>
<evidence type="ECO:0000259" key="4">
    <source>
        <dbReference type="SMART" id="SM00065"/>
    </source>
</evidence>
<dbReference type="Gene3D" id="3.30.450.40">
    <property type="match status" value="1"/>
</dbReference>